<dbReference type="Gene3D" id="4.10.280.10">
    <property type="entry name" value="Helix-loop-helix DNA-binding domain"/>
    <property type="match status" value="1"/>
</dbReference>
<gene>
    <name evidence="10" type="primary">LOC110085667</name>
</gene>
<evidence type="ECO:0000256" key="3">
    <source>
        <dbReference type="ARBA" id="ARBA00023125"/>
    </source>
</evidence>
<feature type="coiled-coil region" evidence="6">
    <location>
        <begin position="628"/>
        <end position="662"/>
    </location>
</feature>
<sequence length="781" mass="84741">MPQAEEGARGKSPEPLPGMMMARPQIIHSGHFMVSEPHAEPDPDPDPNPEGVLSPGGSAASCLTGPGPGSRPGLGAAERERKAGSGEKSAQAGKASGRAGYDFDTVNEGTCQIYRYGPRSSGALNIDASLTKLFECMSLAYSGKIVSPKWKTFKGLKLLQRDKIRLNNAIWRAWYLQYVEKRQNPVCNFVTPLECSDVDEHCKPEAVIMEGKYWKRQIGVVIREYHKWRTFFHTRIQKKMDRSVYGPPQKVADAVPGVELNSEVAGGSPMDLDPLHDLEAFLDTIYPSRNLYGGPNLRGLAHQGNADMIQPTLTQLHPFFGEEFMDTLDPIHEFITSCRSQPAVQAPTLLTDAAALGQCGPDVAPVALGAKELPPPRDPLIPLPVSLDVEPPTPLNGQQTFLPFFPTSPPRVSPPPPTPPVLHVQPQTTLVFSVITHTGSENNPSLSPSSPRSTFAAPTSAPAAKGGRGRQLQRIAPAPSSGHQAAPACPSLSHLLTTGPAPVPLTSVTNSVQVCGPSKLPAKLIPSSSTATDKSPQPISSAAFPATGSRTKERAMDKVVSNPQDTYSHQRCTAKGNCHSSFTSSDCVRRMIISSGFNTLANLVLPGSDQTNAKLSKAMLLQKSVAYVGRLQQERRQTQETVEKLRSEIEELSTAIDEFQRQLPPSGAPVVPPQSDQASQLYEEYVCRRTLQDWRFWLFSVVIKPLFESYSRAVNTSSVKEFHQSVLNWLEQHCTLPVLRPAISGSLLKLSKITSILTHPARLPEQALQAVSCPPHSKGNS</sequence>
<dbReference type="PANTHER" id="PTHR15741:SF14">
    <property type="entry name" value="CARBOHYDRATE-RESPONSIVE ELEMENT-BINDING PROTEIN"/>
    <property type="match status" value="1"/>
</dbReference>
<organism evidence="9 10">
    <name type="scientific">Pogona vitticeps</name>
    <name type="common">central bearded dragon</name>
    <dbReference type="NCBI Taxonomy" id="103695"/>
    <lineage>
        <taxon>Eukaryota</taxon>
        <taxon>Metazoa</taxon>
        <taxon>Chordata</taxon>
        <taxon>Craniata</taxon>
        <taxon>Vertebrata</taxon>
        <taxon>Euteleostomi</taxon>
        <taxon>Lepidosauria</taxon>
        <taxon>Squamata</taxon>
        <taxon>Bifurcata</taxon>
        <taxon>Unidentata</taxon>
        <taxon>Episquamata</taxon>
        <taxon>Toxicofera</taxon>
        <taxon>Iguania</taxon>
        <taxon>Acrodonta</taxon>
        <taxon>Agamidae</taxon>
        <taxon>Amphibolurinae</taxon>
        <taxon>Pogona</taxon>
    </lineage>
</organism>
<keyword evidence="6" id="KW-0175">Coiled coil</keyword>
<evidence type="ECO:0000259" key="8">
    <source>
        <dbReference type="PROSITE" id="PS50888"/>
    </source>
</evidence>
<evidence type="ECO:0000313" key="9">
    <source>
        <dbReference type="Proteomes" id="UP001652642"/>
    </source>
</evidence>
<feature type="compositionally biased region" description="Polar residues" evidence="7">
    <location>
        <begin position="527"/>
        <end position="540"/>
    </location>
</feature>
<keyword evidence="2" id="KW-0805">Transcription regulation</keyword>
<evidence type="ECO:0000256" key="1">
    <source>
        <dbReference type="ARBA" id="ARBA00004123"/>
    </source>
</evidence>
<keyword evidence="9" id="KW-1185">Reference proteome</keyword>
<keyword evidence="5" id="KW-0539">Nucleus</keyword>
<dbReference type="GeneID" id="110085667"/>
<dbReference type="InterPro" id="IPR036638">
    <property type="entry name" value="HLH_DNA-bd_sf"/>
</dbReference>
<reference evidence="9" key="1">
    <citation type="submission" date="2025-05" db="UniProtKB">
        <authorList>
            <consortium name="RefSeq"/>
        </authorList>
    </citation>
    <scope>NUCLEOTIDE SEQUENCE [LARGE SCALE GENOMIC DNA]</scope>
</reference>
<feature type="compositionally biased region" description="Basic and acidic residues" evidence="7">
    <location>
        <begin position="1"/>
        <end position="12"/>
    </location>
</feature>
<dbReference type="PANTHER" id="PTHR15741">
    <property type="entry name" value="BASIC HELIX-LOOP-HELIX ZIP TRANSCRIPTION FACTOR"/>
    <property type="match status" value="1"/>
</dbReference>
<dbReference type="PROSITE" id="PS50888">
    <property type="entry name" value="BHLH"/>
    <property type="match status" value="1"/>
</dbReference>
<comment type="subcellular location">
    <subcellularLocation>
        <location evidence="1">Nucleus</location>
    </subcellularLocation>
</comment>
<evidence type="ECO:0000256" key="7">
    <source>
        <dbReference type="SAM" id="MobiDB-lite"/>
    </source>
</evidence>
<protein>
    <submittedName>
        <fullName evidence="10">MLX-interacting protein-like</fullName>
    </submittedName>
</protein>
<dbReference type="InterPro" id="IPR052207">
    <property type="entry name" value="Max-like/E-box_TFs"/>
</dbReference>
<evidence type="ECO:0000256" key="2">
    <source>
        <dbReference type="ARBA" id="ARBA00023015"/>
    </source>
</evidence>
<dbReference type="Proteomes" id="UP001652642">
    <property type="component" value="Chromosome 1"/>
</dbReference>
<feature type="region of interest" description="Disordered" evidence="7">
    <location>
        <begin position="1"/>
        <end position="101"/>
    </location>
</feature>
<feature type="region of interest" description="Disordered" evidence="7">
    <location>
        <begin position="438"/>
        <end position="493"/>
    </location>
</feature>
<accession>A0ABM5F7U8</accession>
<feature type="compositionally biased region" description="Low complexity" evidence="7">
    <location>
        <begin position="444"/>
        <end position="464"/>
    </location>
</feature>
<evidence type="ECO:0000256" key="5">
    <source>
        <dbReference type="ARBA" id="ARBA00023242"/>
    </source>
</evidence>
<evidence type="ECO:0000313" key="10">
    <source>
        <dbReference type="RefSeq" id="XP_072841488.1"/>
    </source>
</evidence>
<feature type="region of interest" description="Disordered" evidence="7">
    <location>
        <begin position="527"/>
        <end position="554"/>
    </location>
</feature>
<dbReference type="SUPFAM" id="SSF47459">
    <property type="entry name" value="HLH, helix-loop-helix DNA-binding domain"/>
    <property type="match status" value="1"/>
</dbReference>
<dbReference type="Pfam" id="PF00010">
    <property type="entry name" value="HLH"/>
    <property type="match status" value="1"/>
</dbReference>
<dbReference type="CDD" id="cd11405">
    <property type="entry name" value="bHLHzip_MLXIP_like"/>
    <property type="match status" value="1"/>
</dbReference>
<keyword evidence="4" id="KW-0804">Transcription</keyword>
<dbReference type="RefSeq" id="XP_072841488.1">
    <property type="nucleotide sequence ID" value="XM_072985387.1"/>
</dbReference>
<keyword evidence="3" id="KW-0238">DNA-binding</keyword>
<proteinExistence type="predicted"/>
<reference evidence="10" key="2">
    <citation type="submission" date="2025-08" db="UniProtKB">
        <authorList>
            <consortium name="RefSeq"/>
        </authorList>
    </citation>
    <scope>IDENTIFICATION</scope>
</reference>
<name>A0ABM5F7U8_9SAUR</name>
<dbReference type="InterPro" id="IPR011598">
    <property type="entry name" value="bHLH_dom"/>
</dbReference>
<evidence type="ECO:0000256" key="4">
    <source>
        <dbReference type="ARBA" id="ARBA00023163"/>
    </source>
</evidence>
<feature type="domain" description="BHLH" evidence="8">
    <location>
        <begin position="577"/>
        <end position="631"/>
    </location>
</feature>
<evidence type="ECO:0000256" key="6">
    <source>
        <dbReference type="SAM" id="Coils"/>
    </source>
</evidence>
<dbReference type="SMART" id="SM00353">
    <property type="entry name" value="HLH"/>
    <property type="match status" value="1"/>
</dbReference>